<evidence type="ECO:0000259" key="2">
    <source>
        <dbReference type="Pfam" id="PF16411"/>
    </source>
</evidence>
<dbReference type="AlphaFoldDB" id="A0A1N6ECK0"/>
<dbReference type="STRING" id="1416779.SAMN05444409_0483"/>
<dbReference type="GO" id="GO:0019867">
    <property type="term" value="C:outer membrane"/>
    <property type="evidence" value="ECO:0007669"/>
    <property type="project" value="InterPro"/>
</dbReference>
<feature type="domain" description="Outer membrane protein SusF/SusE-like C-terminal" evidence="2">
    <location>
        <begin position="276"/>
        <end position="370"/>
    </location>
</feature>
<evidence type="ECO:0000313" key="3">
    <source>
        <dbReference type="EMBL" id="SIN80750.1"/>
    </source>
</evidence>
<dbReference type="PROSITE" id="PS51257">
    <property type="entry name" value="PROKAR_LIPOPROTEIN"/>
    <property type="match status" value="1"/>
</dbReference>
<accession>A0A1N6ECK0</accession>
<dbReference type="SUPFAM" id="SSF49452">
    <property type="entry name" value="Starch-binding domain-like"/>
    <property type="match status" value="1"/>
</dbReference>
<organism evidence="3 4">
    <name type="scientific">Epilithonimonas zeae</name>
    <dbReference type="NCBI Taxonomy" id="1416779"/>
    <lineage>
        <taxon>Bacteria</taxon>
        <taxon>Pseudomonadati</taxon>
        <taxon>Bacteroidota</taxon>
        <taxon>Flavobacteriia</taxon>
        <taxon>Flavobacteriales</taxon>
        <taxon>Weeksellaceae</taxon>
        <taxon>Chryseobacterium group</taxon>
        <taxon>Epilithonimonas</taxon>
    </lineage>
</organism>
<dbReference type="EMBL" id="FSRK01000001">
    <property type="protein sequence ID" value="SIN80750.1"/>
    <property type="molecule type" value="Genomic_DNA"/>
</dbReference>
<dbReference type="OrthoDB" id="975117at2"/>
<dbReference type="InterPro" id="IPR025970">
    <property type="entry name" value="SusE"/>
</dbReference>
<dbReference type="Proteomes" id="UP000185207">
    <property type="component" value="Unassembled WGS sequence"/>
</dbReference>
<dbReference type="InterPro" id="IPR032187">
    <property type="entry name" value="SusF/SusE-like_C"/>
</dbReference>
<dbReference type="Gene3D" id="2.60.40.3620">
    <property type="match status" value="2"/>
</dbReference>
<dbReference type="Pfam" id="PF14292">
    <property type="entry name" value="SusE"/>
    <property type="match status" value="1"/>
</dbReference>
<dbReference type="GO" id="GO:2001070">
    <property type="term" value="F:starch binding"/>
    <property type="evidence" value="ECO:0007669"/>
    <property type="project" value="InterPro"/>
</dbReference>
<dbReference type="RefSeq" id="WP_074233315.1">
    <property type="nucleotide sequence ID" value="NZ_FSRK01000001.1"/>
</dbReference>
<proteinExistence type="predicted"/>
<sequence length="375" mass="41119">MKNHKIYKFFFAIIMLFSVMSCEDREKITIEENDAPIVMDLSKESVFLDGNFPNNPALTVNWDAASYSVPTEINYVVEASSTENFTQPYVLGTFGQSVKYATFTAVQMNNAAAGVGLPADVTGKMYLKVRSYIGTSQQLQQESNVTSVMVTPYKLVYPDFFLVGEASYVGWTASAAQILHKVENESIIYTYLEKDKNFRFLGQQDWSPLNYSIDDATTDAANRYFKQVSSNITVADHENMKFTGETGIYKVIINADKSVQSLKATASPIPAFDIPQVYLVGNVAGVNWSAENAIAMTKTGAGVFEYTTTLPADAEFKFLGQKSFGDLDWGNISADGASGFLGPKGDNGNVKFVGDGGSYKITVNIKAGIYTIVKQ</sequence>
<feature type="domain" description="SusE outer membrane protein" evidence="1">
    <location>
        <begin position="24"/>
        <end position="130"/>
    </location>
</feature>
<dbReference type="Pfam" id="PF16411">
    <property type="entry name" value="SusF_SusE"/>
    <property type="match status" value="1"/>
</dbReference>
<gene>
    <name evidence="3" type="ORF">SAMN05444409_0483</name>
</gene>
<name>A0A1N6ECK0_9FLAO</name>
<protein>
    <submittedName>
        <fullName evidence="3">Uncharacterized protein</fullName>
    </submittedName>
</protein>
<dbReference type="InterPro" id="IPR013784">
    <property type="entry name" value="Carb-bd-like_fold"/>
</dbReference>
<evidence type="ECO:0000313" key="4">
    <source>
        <dbReference type="Proteomes" id="UP000185207"/>
    </source>
</evidence>
<keyword evidence="4" id="KW-1185">Reference proteome</keyword>
<evidence type="ECO:0000259" key="1">
    <source>
        <dbReference type="Pfam" id="PF14292"/>
    </source>
</evidence>
<reference evidence="4" key="1">
    <citation type="submission" date="2016-11" db="EMBL/GenBank/DDBJ databases">
        <authorList>
            <person name="Varghese N."/>
            <person name="Submissions S."/>
        </authorList>
    </citation>
    <scope>NUCLEOTIDE SEQUENCE [LARGE SCALE GENOMIC DNA]</scope>
    <source>
        <strain evidence="4">DSM 27623</strain>
    </source>
</reference>